<evidence type="ECO:0000259" key="6">
    <source>
        <dbReference type="SMART" id="SM00849"/>
    </source>
</evidence>
<keyword evidence="4" id="KW-0862">Zinc</keyword>
<protein>
    <submittedName>
        <fullName evidence="7">MBL fold metallo-hydrolase</fullName>
    </submittedName>
</protein>
<dbReference type="Proteomes" id="UP000436016">
    <property type="component" value="Unassembled WGS sequence"/>
</dbReference>
<comment type="caution">
    <text evidence="7">The sequence shown here is derived from an EMBL/GenBank/DDBJ whole genome shotgun (WGS) entry which is preliminary data.</text>
</comment>
<organism evidence="7 8">
    <name type="scientific">Oceanomicrobium pacificus</name>
    <dbReference type="NCBI Taxonomy" id="2692916"/>
    <lineage>
        <taxon>Bacteria</taxon>
        <taxon>Pseudomonadati</taxon>
        <taxon>Pseudomonadota</taxon>
        <taxon>Alphaproteobacteria</taxon>
        <taxon>Rhodobacterales</taxon>
        <taxon>Paracoccaceae</taxon>
        <taxon>Oceanomicrobium</taxon>
    </lineage>
</organism>
<evidence type="ECO:0000256" key="3">
    <source>
        <dbReference type="ARBA" id="ARBA00022801"/>
    </source>
</evidence>
<dbReference type="InterPro" id="IPR051013">
    <property type="entry name" value="MBL_superfamily_lactonases"/>
</dbReference>
<dbReference type="InterPro" id="IPR006311">
    <property type="entry name" value="TAT_signal"/>
</dbReference>
<dbReference type="Pfam" id="PF00753">
    <property type="entry name" value="Lactamase_B"/>
    <property type="match status" value="1"/>
</dbReference>
<comment type="similarity">
    <text evidence="1">Belongs to the metallo-beta-lactamase superfamily.</text>
</comment>
<dbReference type="SMART" id="SM00849">
    <property type="entry name" value="Lactamase_B"/>
    <property type="match status" value="1"/>
</dbReference>
<evidence type="ECO:0000313" key="8">
    <source>
        <dbReference type="Proteomes" id="UP000436016"/>
    </source>
</evidence>
<gene>
    <name evidence="7" type="ORF">GSH16_10995</name>
</gene>
<dbReference type="Gene3D" id="3.60.15.10">
    <property type="entry name" value="Ribonuclease Z/Hydroxyacylglutathione hydrolase-like"/>
    <property type="match status" value="1"/>
</dbReference>
<dbReference type="InterPro" id="IPR001279">
    <property type="entry name" value="Metallo-B-lactamas"/>
</dbReference>
<dbReference type="PROSITE" id="PS51318">
    <property type="entry name" value="TAT"/>
    <property type="match status" value="1"/>
</dbReference>
<dbReference type="InterPro" id="IPR036866">
    <property type="entry name" value="RibonucZ/Hydroxyglut_hydro"/>
</dbReference>
<name>A0A6B0TN64_9RHOB</name>
<keyword evidence="2" id="KW-0479">Metal-binding</keyword>
<feature type="chain" id="PRO_5025551490" evidence="5">
    <location>
        <begin position="32"/>
        <end position="325"/>
    </location>
</feature>
<evidence type="ECO:0000313" key="7">
    <source>
        <dbReference type="EMBL" id="MXU65977.1"/>
    </source>
</evidence>
<feature type="domain" description="Metallo-beta-lactamase" evidence="6">
    <location>
        <begin position="96"/>
        <end position="297"/>
    </location>
</feature>
<feature type="signal peptide" evidence="5">
    <location>
        <begin position="1"/>
        <end position="31"/>
    </location>
</feature>
<keyword evidence="8" id="KW-1185">Reference proteome</keyword>
<reference evidence="7 8" key="1">
    <citation type="submission" date="2019-12" db="EMBL/GenBank/DDBJ databases">
        <title>Strain KN286 was isolated from seawater, which was collected from Caroline Seamount in the tropical western Pacific.</title>
        <authorList>
            <person name="Wang Q."/>
        </authorList>
    </citation>
    <scope>NUCLEOTIDE SEQUENCE [LARGE SCALE GENOMIC DNA]</scope>
    <source>
        <strain evidence="7 8">KN286</strain>
    </source>
</reference>
<proteinExistence type="inferred from homology"/>
<keyword evidence="3 7" id="KW-0378">Hydrolase</keyword>
<evidence type="ECO:0000256" key="5">
    <source>
        <dbReference type="SAM" id="SignalP"/>
    </source>
</evidence>
<evidence type="ECO:0000256" key="1">
    <source>
        <dbReference type="ARBA" id="ARBA00007749"/>
    </source>
</evidence>
<keyword evidence="5" id="KW-0732">Signal</keyword>
<evidence type="ECO:0000256" key="2">
    <source>
        <dbReference type="ARBA" id="ARBA00022723"/>
    </source>
</evidence>
<dbReference type="PANTHER" id="PTHR42978:SF6">
    <property type="entry name" value="QUORUM-QUENCHING LACTONASE YTNP-RELATED"/>
    <property type="match status" value="1"/>
</dbReference>
<dbReference type="PANTHER" id="PTHR42978">
    <property type="entry name" value="QUORUM-QUENCHING LACTONASE YTNP-RELATED-RELATED"/>
    <property type="match status" value="1"/>
</dbReference>
<dbReference type="CDD" id="cd07720">
    <property type="entry name" value="OPHC2-like_MBL-fold"/>
    <property type="match status" value="1"/>
</dbReference>
<sequence length="325" mass="34561">MSDFTMSRRTLLSGVALAGAASLAPALPAQAAAEMQGLSVPSVYRFKMGDFEITTIRDGGVALDGPHPIFGQNVDASEVQALAEENFLPPTRMEIGFTVTLVNTGAELVLFDTGNGDTGRRPAAGLLLDHLAAAGISPEDIDIVVITHFHGDHIGGLTEGGSPAFPNARYVTGATEYDFWTGDAAAGNDALANSVKLVQAKVVPMAEKMTFVAPGDAVVSGIEAVNAFGHTPGHMAYRIESGGQNLILTADTVNHFVVSLQRPDWHVRFDMDKEAAANTRRELLGMIASERLPFIGYHMPAPALGYLEPYDGSFRYVAASYQFHV</sequence>
<dbReference type="RefSeq" id="WP_160854950.1">
    <property type="nucleotide sequence ID" value="NZ_WUWG01000003.1"/>
</dbReference>
<accession>A0A6B0TN64</accession>
<dbReference type="GO" id="GO:0046872">
    <property type="term" value="F:metal ion binding"/>
    <property type="evidence" value="ECO:0007669"/>
    <property type="project" value="UniProtKB-KW"/>
</dbReference>
<dbReference type="EMBL" id="WUWG01000003">
    <property type="protein sequence ID" value="MXU65977.1"/>
    <property type="molecule type" value="Genomic_DNA"/>
</dbReference>
<dbReference type="GO" id="GO:0016787">
    <property type="term" value="F:hydrolase activity"/>
    <property type="evidence" value="ECO:0007669"/>
    <property type="project" value="UniProtKB-KW"/>
</dbReference>
<dbReference type="AlphaFoldDB" id="A0A6B0TN64"/>
<dbReference type="SUPFAM" id="SSF56281">
    <property type="entry name" value="Metallo-hydrolase/oxidoreductase"/>
    <property type="match status" value="1"/>
</dbReference>
<evidence type="ECO:0000256" key="4">
    <source>
        <dbReference type="ARBA" id="ARBA00022833"/>
    </source>
</evidence>